<organism evidence="3 4">
    <name type="scientific">Cuscuta europaea</name>
    <name type="common">European dodder</name>
    <dbReference type="NCBI Taxonomy" id="41803"/>
    <lineage>
        <taxon>Eukaryota</taxon>
        <taxon>Viridiplantae</taxon>
        <taxon>Streptophyta</taxon>
        <taxon>Embryophyta</taxon>
        <taxon>Tracheophyta</taxon>
        <taxon>Spermatophyta</taxon>
        <taxon>Magnoliopsida</taxon>
        <taxon>eudicotyledons</taxon>
        <taxon>Gunneridae</taxon>
        <taxon>Pentapetalae</taxon>
        <taxon>asterids</taxon>
        <taxon>lamiids</taxon>
        <taxon>Solanales</taxon>
        <taxon>Convolvulaceae</taxon>
        <taxon>Cuscuteae</taxon>
        <taxon>Cuscuta</taxon>
        <taxon>Cuscuta subgen. Cuscuta</taxon>
    </lineage>
</organism>
<keyword evidence="2" id="KW-0812">Transmembrane</keyword>
<keyword evidence="4" id="KW-1185">Reference proteome</keyword>
<accession>A0A9P0ZR88</accession>
<evidence type="ECO:0000256" key="1">
    <source>
        <dbReference type="SAM" id="MobiDB-lite"/>
    </source>
</evidence>
<keyword evidence="2" id="KW-0472">Membrane</keyword>
<protein>
    <submittedName>
        <fullName evidence="3">Uncharacterized protein</fullName>
    </submittedName>
</protein>
<evidence type="ECO:0000313" key="4">
    <source>
        <dbReference type="Proteomes" id="UP001152484"/>
    </source>
</evidence>
<gene>
    <name evidence="3" type="ORF">CEURO_LOCUS18098</name>
</gene>
<dbReference type="Proteomes" id="UP001152484">
    <property type="component" value="Unassembled WGS sequence"/>
</dbReference>
<proteinExistence type="predicted"/>
<dbReference type="EMBL" id="CAMAPE010000051">
    <property type="protein sequence ID" value="CAH9108419.1"/>
    <property type="molecule type" value="Genomic_DNA"/>
</dbReference>
<keyword evidence="2" id="KW-1133">Transmembrane helix</keyword>
<reference evidence="3" key="1">
    <citation type="submission" date="2022-07" db="EMBL/GenBank/DDBJ databases">
        <authorList>
            <person name="Macas J."/>
            <person name="Novak P."/>
            <person name="Neumann P."/>
        </authorList>
    </citation>
    <scope>NUCLEOTIDE SEQUENCE</scope>
</reference>
<feature type="region of interest" description="Disordered" evidence="1">
    <location>
        <begin position="21"/>
        <end position="89"/>
    </location>
</feature>
<evidence type="ECO:0000256" key="2">
    <source>
        <dbReference type="SAM" id="Phobius"/>
    </source>
</evidence>
<sequence>MDRSSVIALAKAKAREEMAAKEATRLAATGEAQLSSGVPMKPPTQPKKKRPVDDGQKRLTKAGMQPSKKSMRASPSTEGDAGASTVPAEDVGGSNAVVVVDMVSAPSSTAMSQPPPIVQDSRKKRAEKELAVRNNKLKAEYPVKGGVFNDAVDGHDVLAQAVPIEDRAYLKKLGPVRIYDGGMDFVVQVRSLYFTISFFLVIMSVCIILTLYFLQGALMLKESHEKQQRDPWPAWIGSGTKWGP</sequence>
<comment type="caution">
    <text evidence="3">The sequence shown here is derived from an EMBL/GenBank/DDBJ whole genome shotgun (WGS) entry which is preliminary data.</text>
</comment>
<evidence type="ECO:0000313" key="3">
    <source>
        <dbReference type="EMBL" id="CAH9108419.1"/>
    </source>
</evidence>
<dbReference type="AlphaFoldDB" id="A0A9P0ZR88"/>
<name>A0A9P0ZR88_CUSEU</name>
<feature type="transmembrane region" description="Helical" evidence="2">
    <location>
        <begin position="192"/>
        <end position="214"/>
    </location>
</feature>